<dbReference type="InterPro" id="IPR006262">
    <property type="entry name" value="Cyt_deam_tetra"/>
</dbReference>
<dbReference type="GO" id="GO:0072527">
    <property type="term" value="P:pyrimidine-containing compound metabolic process"/>
    <property type="evidence" value="ECO:0007669"/>
    <property type="project" value="UniProtKB-ARBA"/>
</dbReference>
<evidence type="ECO:0000256" key="5">
    <source>
        <dbReference type="ARBA" id="ARBA00022723"/>
    </source>
</evidence>
<dbReference type="PROSITE" id="PS51747">
    <property type="entry name" value="CYT_DCMP_DEAMINASES_2"/>
    <property type="match status" value="1"/>
</dbReference>
<evidence type="ECO:0000256" key="6">
    <source>
        <dbReference type="ARBA" id="ARBA00022801"/>
    </source>
</evidence>
<comment type="function">
    <text evidence="2 13">This enzyme scavenges exogenous and endogenous cytidine and 2'-deoxycytidine for UMP synthesis.</text>
</comment>
<keyword evidence="7 12" id="KW-0862">Zinc</keyword>
<dbReference type="PROSITE" id="PS00903">
    <property type="entry name" value="CYT_DCMP_DEAMINASES_1"/>
    <property type="match status" value="1"/>
</dbReference>
<evidence type="ECO:0000256" key="9">
    <source>
        <dbReference type="ARBA" id="ARBA00049558"/>
    </source>
</evidence>
<organism evidence="15 16">
    <name type="scientific">Lophiotrema nucula</name>
    <dbReference type="NCBI Taxonomy" id="690887"/>
    <lineage>
        <taxon>Eukaryota</taxon>
        <taxon>Fungi</taxon>
        <taxon>Dikarya</taxon>
        <taxon>Ascomycota</taxon>
        <taxon>Pezizomycotina</taxon>
        <taxon>Dothideomycetes</taxon>
        <taxon>Pleosporomycetidae</taxon>
        <taxon>Pleosporales</taxon>
        <taxon>Lophiotremataceae</taxon>
        <taxon>Lophiotrema</taxon>
    </lineage>
</organism>
<dbReference type="PANTHER" id="PTHR11644">
    <property type="entry name" value="CYTIDINE DEAMINASE"/>
    <property type="match status" value="1"/>
</dbReference>
<dbReference type="NCBIfam" id="TIGR01354">
    <property type="entry name" value="cyt_deam_tetra"/>
    <property type="match status" value="1"/>
</dbReference>
<dbReference type="EC" id="3.5.4.5" evidence="4 13"/>
<dbReference type="FunFam" id="3.40.140.10:FF:000008">
    <property type="entry name" value="Cytidine deaminase"/>
    <property type="match status" value="1"/>
</dbReference>
<dbReference type="GO" id="GO:0005829">
    <property type="term" value="C:cytosol"/>
    <property type="evidence" value="ECO:0007669"/>
    <property type="project" value="TreeGrafter"/>
</dbReference>
<keyword evidence="5 12" id="KW-0479">Metal-binding</keyword>
<dbReference type="InterPro" id="IPR002125">
    <property type="entry name" value="CMP_dCMP_dom"/>
</dbReference>
<gene>
    <name evidence="15" type="ORF">BDV96DRAFT_585560</name>
</gene>
<evidence type="ECO:0000259" key="14">
    <source>
        <dbReference type="PROSITE" id="PS51747"/>
    </source>
</evidence>
<keyword evidence="6 13" id="KW-0378">Hydrolase</keyword>
<evidence type="ECO:0000256" key="11">
    <source>
        <dbReference type="PIRSR" id="PIRSR606262-2"/>
    </source>
</evidence>
<evidence type="ECO:0000256" key="13">
    <source>
        <dbReference type="RuleBase" id="RU364006"/>
    </source>
</evidence>
<evidence type="ECO:0000256" key="3">
    <source>
        <dbReference type="ARBA" id="ARBA00006576"/>
    </source>
</evidence>
<reference evidence="15" key="1">
    <citation type="journal article" date="2020" name="Stud. Mycol.">
        <title>101 Dothideomycetes genomes: a test case for predicting lifestyles and emergence of pathogens.</title>
        <authorList>
            <person name="Haridas S."/>
            <person name="Albert R."/>
            <person name="Binder M."/>
            <person name="Bloem J."/>
            <person name="Labutti K."/>
            <person name="Salamov A."/>
            <person name="Andreopoulos B."/>
            <person name="Baker S."/>
            <person name="Barry K."/>
            <person name="Bills G."/>
            <person name="Bluhm B."/>
            <person name="Cannon C."/>
            <person name="Castanera R."/>
            <person name="Culley D."/>
            <person name="Daum C."/>
            <person name="Ezra D."/>
            <person name="Gonzalez J."/>
            <person name="Henrissat B."/>
            <person name="Kuo A."/>
            <person name="Liang C."/>
            <person name="Lipzen A."/>
            <person name="Lutzoni F."/>
            <person name="Magnuson J."/>
            <person name="Mondo S."/>
            <person name="Nolan M."/>
            <person name="Ohm R."/>
            <person name="Pangilinan J."/>
            <person name="Park H.-J."/>
            <person name="Ramirez L."/>
            <person name="Alfaro M."/>
            <person name="Sun H."/>
            <person name="Tritt A."/>
            <person name="Yoshinaga Y."/>
            <person name="Zwiers L.-H."/>
            <person name="Turgeon B."/>
            <person name="Goodwin S."/>
            <person name="Spatafora J."/>
            <person name="Crous P."/>
            <person name="Grigoriev I."/>
        </authorList>
    </citation>
    <scope>NUCLEOTIDE SEQUENCE</scope>
    <source>
        <strain evidence="15">CBS 627.86</strain>
    </source>
</reference>
<sequence>MSTDPTSSIPRPDANGLVHGLTIEELKLLSTSCLEARALAYCPYSLFRVGASLLIHASSPTTASTTVISGANIENASYPVGTCAERTALGTAILQGHRLGSFKAIGVATDMDDFCSPCGMCRQFIREFCGNEVPVFMHNKSGEFRVLTVGELLPMSFGPEKLPPREVLKGVVGVEQGGEGGEKIKEA</sequence>
<evidence type="ECO:0000256" key="1">
    <source>
        <dbReference type="ARBA" id="ARBA00001947"/>
    </source>
</evidence>
<proteinExistence type="inferred from homology"/>
<evidence type="ECO:0000256" key="7">
    <source>
        <dbReference type="ARBA" id="ARBA00022833"/>
    </source>
</evidence>
<evidence type="ECO:0000256" key="4">
    <source>
        <dbReference type="ARBA" id="ARBA00012783"/>
    </source>
</evidence>
<feature type="binding site" evidence="11">
    <location>
        <begin position="72"/>
        <end position="78"/>
    </location>
    <ligand>
        <name>substrate</name>
    </ligand>
</feature>
<keyword evidence="16" id="KW-1185">Reference proteome</keyword>
<comment type="similarity">
    <text evidence="3 13">Belongs to the cytidine and deoxycytidylate deaminase family.</text>
</comment>
<dbReference type="InterPro" id="IPR050202">
    <property type="entry name" value="Cyt/Deoxycyt_deaminase"/>
</dbReference>
<dbReference type="GO" id="GO:0055086">
    <property type="term" value="P:nucleobase-containing small molecule metabolic process"/>
    <property type="evidence" value="ECO:0007669"/>
    <property type="project" value="UniProtKB-ARBA"/>
</dbReference>
<dbReference type="InterPro" id="IPR016192">
    <property type="entry name" value="APOBEC/CMP_deaminase_Zn-bd"/>
</dbReference>
<comment type="catalytic activity">
    <reaction evidence="13">
        <text>2'-deoxycytidine + H2O + H(+) = 2'-deoxyuridine + NH4(+)</text>
        <dbReference type="Rhea" id="RHEA:13433"/>
        <dbReference type="ChEBI" id="CHEBI:15377"/>
        <dbReference type="ChEBI" id="CHEBI:15378"/>
        <dbReference type="ChEBI" id="CHEBI:15698"/>
        <dbReference type="ChEBI" id="CHEBI:16450"/>
        <dbReference type="ChEBI" id="CHEBI:28938"/>
        <dbReference type="EC" id="3.5.4.5"/>
    </reaction>
</comment>
<dbReference type="PANTHER" id="PTHR11644:SF2">
    <property type="entry name" value="CYTIDINE DEAMINASE"/>
    <property type="match status" value="1"/>
</dbReference>
<comment type="catalytic activity">
    <reaction evidence="9 13">
        <text>cytidine + H2O + H(+) = uridine + NH4(+)</text>
        <dbReference type="Rhea" id="RHEA:16069"/>
        <dbReference type="ChEBI" id="CHEBI:15377"/>
        <dbReference type="ChEBI" id="CHEBI:15378"/>
        <dbReference type="ChEBI" id="CHEBI:16704"/>
        <dbReference type="ChEBI" id="CHEBI:17562"/>
        <dbReference type="ChEBI" id="CHEBI:28938"/>
        <dbReference type="EC" id="3.5.4.5"/>
    </reaction>
</comment>
<evidence type="ECO:0000313" key="15">
    <source>
        <dbReference type="EMBL" id="KAF2109423.1"/>
    </source>
</evidence>
<evidence type="ECO:0000313" key="16">
    <source>
        <dbReference type="Proteomes" id="UP000799770"/>
    </source>
</evidence>
<feature type="binding site" evidence="12">
    <location>
        <position position="121"/>
    </location>
    <ligand>
        <name>Zn(2+)</name>
        <dbReference type="ChEBI" id="CHEBI:29105"/>
        <note>catalytic</note>
    </ligand>
</feature>
<dbReference type="EMBL" id="ML977342">
    <property type="protein sequence ID" value="KAF2109423.1"/>
    <property type="molecule type" value="Genomic_DNA"/>
</dbReference>
<evidence type="ECO:0000256" key="2">
    <source>
        <dbReference type="ARBA" id="ARBA00003949"/>
    </source>
</evidence>
<dbReference type="GO" id="GO:0004126">
    <property type="term" value="F:cytidine deaminase activity"/>
    <property type="evidence" value="ECO:0007669"/>
    <property type="project" value="UniProtKB-UniRule"/>
</dbReference>
<dbReference type="AlphaFoldDB" id="A0A6A5YR24"/>
<comment type="cofactor">
    <cofactor evidence="1 12 13">
        <name>Zn(2+)</name>
        <dbReference type="ChEBI" id="CHEBI:29105"/>
    </cofactor>
</comment>
<accession>A0A6A5YR24</accession>
<dbReference type="InterPro" id="IPR016193">
    <property type="entry name" value="Cytidine_deaminase-like"/>
</dbReference>
<dbReference type="Gene3D" id="3.40.140.10">
    <property type="entry name" value="Cytidine Deaminase, domain 2"/>
    <property type="match status" value="1"/>
</dbReference>
<name>A0A6A5YR24_9PLEO</name>
<dbReference type="CDD" id="cd01283">
    <property type="entry name" value="cytidine_deaminase"/>
    <property type="match status" value="1"/>
</dbReference>
<dbReference type="OrthoDB" id="414540at2759"/>
<feature type="domain" description="CMP/dCMP-type deaminase" evidence="14">
    <location>
        <begin position="24"/>
        <end position="160"/>
    </location>
</feature>
<feature type="binding site" evidence="12">
    <location>
        <position position="83"/>
    </location>
    <ligand>
        <name>Zn(2+)</name>
        <dbReference type="ChEBI" id="CHEBI:29105"/>
        <note>catalytic</note>
    </ligand>
</feature>
<feature type="active site" description="Proton donor" evidence="10">
    <location>
        <position position="85"/>
    </location>
</feature>
<evidence type="ECO:0000256" key="10">
    <source>
        <dbReference type="PIRSR" id="PIRSR606262-1"/>
    </source>
</evidence>
<dbReference type="Pfam" id="PF00383">
    <property type="entry name" value="dCMP_cyt_deam_1"/>
    <property type="match status" value="1"/>
</dbReference>
<dbReference type="Proteomes" id="UP000799770">
    <property type="component" value="Unassembled WGS sequence"/>
</dbReference>
<dbReference type="GO" id="GO:0008270">
    <property type="term" value="F:zinc ion binding"/>
    <property type="evidence" value="ECO:0007669"/>
    <property type="project" value="UniProtKB-UniRule"/>
</dbReference>
<protein>
    <recommendedName>
        <fullName evidence="4 13">Cytidine deaminase</fullName>
        <ecNumber evidence="4 13">3.5.4.5</ecNumber>
    </recommendedName>
    <alternativeName>
        <fullName evidence="8 13">Cytidine aminohydrolase</fullName>
    </alternativeName>
</protein>
<evidence type="ECO:0000256" key="8">
    <source>
        <dbReference type="ARBA" id="ARBA00032005"/>
    </source>
</evidence>
<dbReference type="NCBIfam" id="NF004064">
    <property type="entry name" value="PRK05578.1"/>
    <property type="match status" value="1"/>
</dbReference>
<dbReference type="SUPFAM" id="SSF53927">
    <property type="entry name" value="Cytidine deaminase-like"/>
    <property type="match status" value="1"/>
</dbReference>
<evidence type="ECO:0000256" key="12">
    <source>
        <dbReference type="PIRSR" id="PIRSR606262-3"/>
    </source>
</evidence>
<feature type="binding site" evidence="12">
    <location>
        <position position="118"/>
    </location>
    <ligand>
        <name>Zn(2+)</name>
        <dbReference type="ChEBI" id="CHEBI:29105"/>
        <note>catalytic</note>
    </ligand>
</feature>
<dbReference type="GO" id="GO:0042802">
    <property type="term" value="F:identical protein binding"/>
    <property type="evidence" value="ECO:0007669"/>
    <property type="project" value="UniProtKB-ARBA"/>
</dbReference>